<reference evidence="13 14" key="2">
    <citation type="submission" date="2018-11" db="EMBL/GenBank/DDBJ databases">
        <authorList>
            <consortium name="Pathogen Informatics"/>
        </authorList>
    </citation>
    <scope>NUCLEOTIDE SEQUENCE [LARGE SCALE GENOMIC DNA]</scope>
</reference>
<evidence type="ECO:0000256" key="11">
    <source>
        <dbReference type="ARBA" id="ARBA00023303"/>
    </source>
</evidence>
<evidence type="ECO:0000256" key="2">
    <source>
        <dbReference type="ARBA" id="ARBA00004651"/>
    </source>
</evidence>
<name>A0A183U084_TOXCA</name>
<evidence type="ECO:0000313" key="14">
    <source>
        <dbReference type="Proteomes" id="UP000050794"/>
    </source>
</evidence>
<dbReference type="EMBL" id="UYWY01001647">
    <property type="protein sequence ID" value="VDM27029.1"/>
    <property type="molecule type" value="Genomic_DNA"/>
</dbReference>
<evidence type="ECO:0000256" key="9">
    <source>
        <dbReference type="ARBA" id="ARBA00023065"/>
    </source>
</evidence>
<evidence type="ECO:0000256" key="5">
    <source>
        <dbReference type="ARBA" id="ARBA00022692"/>
    </source>
</evidence>
<evidence type="ECO:0000256" key="8">
    <source>
        <dbReference type="ARBA" id="ARBA00022989"/>
    </source>
</evidence>
<dbReference type="Proteomes" id="UP000050794">
    <property type="component" value="Unassembled WGS sequence"/>
</dbReference>
<comment type="similarity">
    <text evidence="12">Belongs to the pannexin family.</text>
</comment>
<keyword evidence="11 12" id="KW-0407">Ion channel</keyword>
<gene>
    <name evidence="12" type="primary">inx</name>
    <name evidence="13" type="ORF">TCNE_LOCUS1904</name>
</gene>
<protein>
    <recommendedName>
        <fullName evidence="12">Innexin</fullName>
    </recommendedName>
</protein>
<comment type="caution">
    <text evidence="12">Lacks conserved residue(s) required for the propagation of feature annotation.</text>
</comment>
<evidence type="ECO:0000256" key="12">
    <source>
        <dbReference type="RuleBase" id="RU010713"/>
    </source>
</evidence>
<evidence type="ECO:0000313" key="15">
    <source>
        <dbReference type="WBParaSite" id="TCNE_0000190401-mRNA-1"/>
    </source>
</evidence>
<evidence type="ECO:0000313" key="13">
    <source>
        <dbReference type="EMBL" id="VDM27029.1"/>
    </source>
</evidence>
<evidence type="ECO:0000256" key="1">
    <source>
        <dbReference type="ARBA" id="ARBA00004610"/>
    </source>
</evidence>
<dbReference type="GO" id="GO:0005886">
    <property type="term" value="C:plasma membrane"/>
    <property type="evidence" value="ECO:0007669"/>
    <property type="project" value="UniProtKB-SubCell"/>
</dbReference>
<dbReference type="PANTHER" id="PTHR11893:SF20">
    <property type="entry name" value="INNEXIN-3"/>
    <property type="match status" value="1"/>
</dbReference>
<keyword evidence="7" id="KW-0965">Cell junction</keyword>
<sequence length="196" mass="22336">MVLPEKSDECEGPDQSKPTATIPRVWEVVEEGGGGEGGCIGQVICSKMFLGIPQLNKFFSSLAVTKLDDFTDRCNYYYTVMALIFFSLLVGSKQMFGEPIRCLIDQQYAGSWVGYVHDYCFISERYSLTMPSYEDETLAKFDNTERRTYENYYQVVLLLLSSCSNYALMIAYYWISEDSCSSPKLTDSDGFRFYNA</sequence>
<proteinExistence type="inferred from homology"/>
<keyword evidence="9 12" id="KW-0406">Ion transport</keyword>
<evidence type="ECO:0000256" key="3">
    <source>
        <dbReference type="ARBA" id="ARBA00022448"/>
    </source>
</evidence>
<feature type="transmembrane region" description="Helical" evidence="12">
    <location>
        <begin position="155"/>
        <end position="175"/>
    </location>
</feature>
<dbReference type="GO" id="GO:0005921">
    <property type="term" value="C:gap junction"/>
    <property type="evidence" value="ECO:0007669"/>
    <property type="project" value="UniProtKB-SubCell"/>
</dbReference>
<dbReference type="GO" id="GO:0005243">
    <property type="term" value="F:gap junction channel activity"/>
    <property type="evidence" value="ECO:0007669"/>
    <property type="project" value="TreeGrafter"/>
</dbReference>
<keyword evidence="5 12" id="KW-0812">Transmembrane</keyword>
<reference evidence="15" key="1">
    <citation type="submission" date="2016-06" db="UniProtKB">
        <authorList>
            <consortium name="WormBaseParasite"/>
        </authorList>
    </citation>
    <scope>IDENTIFICATION</scope>
</reference>
<keyword evidence="8 12" id="KW-1133">Transmembrane helix</keyword>
<keyword evidence="3 12" id="KW-0813">Transport</keyword>
<keyword evidence="4" id="KW-1003">Cell membrane</keyword>
<feature type="transmembrane region" description="Helical" evidence="12">
    <location>
        <begin position="75"/>
        <end position="91"/>
    </location>
</feature>
<dbReference type="Pfam" id="PF00876">
    <property type="entry name" value="Innexin"/>
    <property type="match status" value="1"/>
</dbReference>
<comment type="subcellular location">
    <subcellularLocation>
        <location evidence="1">Cell junction</location>
        <location evidence="1">Gap junction</location>
    </subcellularLocation>
    <subcellularLocation>
        <location evidence="2 12">Cell membrane</location>
        <topology evidence="2 12">Multi-pass membrane protein</topology>
    </subcellularLocation>
</comment>
<comment type="function">
    <text evidence="12">Structural component of the gap junctions.</text>
</comment>
<accession>A0A183U084</accession>
<evidence type="ECO:0000256" key="10">
    <source>
        <dbReference type="ARBA" id="ARBA00023136"/>
    </source>
</evidence>
<dbReference type="AlphaFoldDB" id="A0A183U084"/>
<keyword evidence="10 12" id="KW-0472">Membrane</keyword>
<dbReference type="InterPro" id="IPR000990">
    <property type="entry name" value="Innexin"/>
</dbReference>
<evidence type="ECO:0000256" key="6">
    <source>
        <dbReference type="ARBA" id="ARBA00022868"/>
    </source>
</evidence>
<evidence type="ECO:0000256" key="4">
    <source>
        <dbReference type="ARBA" id="ARBA00022475"/>
    </source>
</evidence>
<dbReference type="WBParaSite" id="TCNE_0000190401-mRNA-1">
    <property type="protein sequence ID" value="TCNE_0000190401-mRNA-1"/>
    <property type="gene ID" value="TCNE_0000190401"/>
</dbReference>
<organism evidence="14 15">
    <name type="scientific">Toxocara canis</name>
    <name type="common">Canine roundworm</name>
    <dbReference type="NCBI Taxonomy" id="6265"/>
    <lineage>
        <taxon>Eukaryota</taxon>
        <taxon>Metazoa</taxon>
        <taxon>Ecdysozoa</taxon>
        <taxon>Nematoda</taxon>
        <taxon>Chromadorea</taxon>
        <taxon>Rhabditida</taxon>
        <taxon>Spirurina</taxon>
        <taxon>Ascaridomorpha</taxon>
        <taxon>Ascaridoidea</taxon>
        <taxon>Toxocaridae</taxon>
        <taxon>Toxocara</taxon>
    </lineage>
</organism>
<keyword evidence="6" id="KW-0303">Gap junction</keyword>
<dbReference type="GO" id="GO:0034220">
    <property type="term" value="P:monoatomic ion transmembrane transport"/>
    <property type="evidence" value="ECO:0007669"/>
    <property type="project" value="UniProtKB-KW"/>
</dbReference>
<evidence type="ECO:0000256" key="7">
    <source>
        <dbReference type="ARBA" id="ARBA00022949"/>
    </source>
</evidence>
<keyword evidence="14" id="KW-1185">Reference proteome</keyword>
<dbReference type="PROSITE" id="PS51013">
    <property type="entry name" value="PANNEXIN"/>
    <property type="match status" value="1"/>
</dbReference>
<dbReference type="PANTHER" id="PTHR11893">
    <property type="entry name" value="INNEXIN"/>
    <property type="match status" value="1"/>
</dbReference>